<accession>W7HMI6</accession>
<proteinExistence type="predicted"/>
<keyword evidence="3" id="KW-1185">Reference proteome</keyword>
<dbReference type="Proteomes" id="UP000024837">
    <property type="component" value="Unassembled WGS sequence"/>
</dbReference>
<reference evidence="2 3" key="1">
    <citation type="submission" date="2013-05" db="EMBL/GenBank/DDBJ databases">
        <title>Drechslerella stenobrocha genome reveals carnivorous origination and mechanical trapping mechanism of predatory fungi.</title>
        <authorList>
            <person name="Liu X."/>
            <person name="Zhang W."/>
            <person name="Liu K."/>
        </authorList>
    </citation>
    <scope>NUCLEOTIDE SEQUENCE [LARGE SCALE GENOMIC DNA]</scope>
    <source>
        <strain evidence="2 3">248</strain>
    </source>
</reference>
<gene>
    <name evidence="2" type="ORF">DRE_01155</name>
</gene>
<evidence type="ECO:0000256" key="1">
    <source>
        <dbReference type="SAM" id="MobiDB-lite"/>
    </source>
</evidence>
<feature type="region of interest" description="Disordered" evidence="1">
    <location>
        <begin position="90"/>
        <end position="111"/>
    </location>
</feature>
<protein>
    <submittedName>
        <fullName evidence="2">Uncharacterized protein</fullName>
    </submittedName>
</protein>
<sequence length="111" mass="11608">MVDAVAEEDIFVTRMLEEIAVHNMVGVVIMETTAAAVASQPSPSRVHATPSQDPLTMAAAVRGLELRATEVTTTDNVALNTATVVLRTPTAEQTARADGAAALPPKRPTMA</sequence>
<organism evidence="2 3">
    <name type="scientific">Drechslerella stenobrocha 248</name>
    <dbReference type="NCBI Taxonomy" id="1043628"/>
    <lineage>
        <taxon>Eukaryota</taxon>
        <taxon>Fungi</taxon>
        <taxon>Dikarya</taxon>
        <taxon>Ascomycota</taxon>
        <taxon>Pezizomycotina</taxon>
        <taxon>Orbiliomycetes</taxon>
        <taxon>Orbiliales</taxon>
        <taxon>Orbiliaceae</taxon>
        <taxon>Drechslerella</taxon>
    </lineage>
</organism>
<evidence type="ECO:0000313" key="2">
    <source>
        <dbReference type="EMBL" id="EWC44329.1"/>
    </source>
</evidence>
<dbReference type="AlphaFoldDB" id="W7HMI6"/>
<name>W7HMI6_9PEZI</name>
<dbReference type="HOGENOM" id="CLU_2158311_0_0_1"/>
<dbReference type="EMBL" id="KI966443">
    <property type="protein sequence ID" value="EWC44329.1"/>
    <property type="molecule type" value="Genomic_DNA"/>
</dbReference>
<evidence type="ECO:0000313" key="3">
    <source>
        <dbReference type="Proteomes" id="UP000024837"/>
    </source>
</evidence>